<dbReference type="AlphaFoldDB" id="A0A183U561"/>
<sequence length="71" mass="8411">LKPTAQMRRIDRPILPLVVTIQKNRRKELGKPNLPLILPIDVFGMCQFRVVMSFRKLLFRPNQRMQSPKKL</sequence>
<protein>
    <submittedName>
        <fullName evidence="2">Transposase</fullName>
    </submittedName>
</protein>
<name>A0A183U561_TOXCA</name>
<organism evidence="1 2">
    <name type="scientific">Toxocara canis</name>
    <name type="common">Canine roundworm</name>
    <dbReference type="NCBI Taxonomy" id="6265"/>
    <lineage>
        <taxon>Eukaryota</taxon>
        <taxon>Metazoa</taxon>
        <taxon>Ecdysozoa</taxon>
        <taxon>Nematoda</taxon>
        <taxon>Chromadorea</taxon>
        <taxon>Rhabditida</taxon>
        <taxon>Spirurina</taxon>
        <taxon>Ascaridomorpha</taxon>
        <taxon>Ascaridoidea</taxon>
        <taxon>Toxocaridae</taxon>
        <taxon>Toxocara</taxon>
    </lineage>
</organism>
<evidence type="ECO:0000313" key="2">
    <source>
        <dbReference type="WBParaSite" id="TCNE_0000363101-mRNA-1"/>
    </source>
</evidence>
<keyword evidence="1" id="KW-1185">Reference proteome</keyword>
<proteinExistence type="predicted"/>
<reference evidence="2" key="1">
    <citation type="submission" date="2016-06" db="UniProtKB">
        <authorList>
            <consortium name="WormBaseParasite"/>
        </authorList>
    </citation>
    <scope>IDENTIFICATION</scope>
</reference>
<evidence type="ECO:0000313" key="1">
    <source>
        <dbReference type="Proteomes" id="UP000050794"/>
    </source>
</evidence>
<dbReference type="Proteomes" id="UP000050794">
    <property type="component" value="Unassembled WGS sequence"/>
</dbReference>
<accession>A0A183U561</accession>
<dbReference type="WBParaSite" id="TCNE_0000363101-mRNA-1">
    <property type="protein sequence ID" value="TCNE_0000363101-mRNA-1"/>
    <property type="gene ID" value="TCNE_0000363101"/>
</dbReference>